<dbReference type="Gene3D" id="1.10.150.720">
    <property type="entry name" value="Haloacid dehalogenase-like hydrolase"/>
    <property type="match status" value="1"/>
</dbReference>
<dbReference type="GeneID" id="30205751"/>
<dbReference type="Pfam" id="PF00702">
    <property type="entry name" value="Hydrolase"/>
    <property type="match status" value="1"/>
</dbReference>
<sequence length="265" mass="29496">MSSNCTKKPVRLVLFDVFDTLCTPKIPVHEQYYDEAVKGGLSPDHLSPSSVRAAFKPAFKAINTKWPLYGKHTDPALIPEEWWTKIIYQTLLEAGAPNRDLEENISRIGPALMSRFESDHGYRNFPETIECLKALREMGIKTSIISNADPRILKTLDSLKILPLLTYQPTLSWDVEFAKPAKEIYLAACKACQEEPGEGIIMVGDELKADYQGSTAAGIEGRLIRREGEWSDGAVRQASEDIGDVQVITSLNDIVQEVKSRSLSA</sequence>
<dbReference type="PANTHER" id="PTHR46191">
    <property type="match status" value="1"/>
</dbReference>
<organism evidence="1 2">
    <name type="scientific">Kwoniella bestiolae CBS 10118</name>
    <dbReference type="NCBI Taxonomy" id="1296100"/>
    <lineage>
        <taxon>Eukaryota</taxon>
        <taxon>Fungi</taxon>
        <taxon>Dikarya</taxon>
        <taxon>Basidiomycota</taxon>
        <taxon>Agaricomycotina</taxon>
        <taxon>Tremellomycetes</taxon>
        <taxon>Tremellales</taxon>
        <taxon>Cryptococcaceae</taxon>
        <taxon>Kwoniella</taxon>
    </lineage>
</organism>
<dbReference type="InterPro" id="IPR051828">
    <property type="entry name" value="HAD-like_hydrolase_domain"/>
</dbReference>
<dbReference type="InterPro" id="IPR036412">
    <property type="entry name" value="HAD-like_sf"/>
</dbReference>
<reference evidence="1" key="1">
    <citation type="submission" date="2013-07" db="EMBL/GenBank/DDBJ databases">
        <authorList>
            <consortium name="The Broad Institute Genome Sequencing Platform"/>
            <person name="Cuomo C."/>
            <person name="Litvintseva A."/>
            <person name="Chen Y."/>
            <person name="Heitman J."/>
            <person name="Sun S."/>
            <person name="Springer D."/>
            <person name="Dromer F."/>
            <person name="Young S.K."/>
            <person name="Zeng Q."/>
            <person name="Gargeya S."/>
            <person name="Fitzgerald M."/>
            <person name="Abouelleil A."/>
            <person name="Alvarado L."/>
            <person name="Berlin A.M."/>
            <person name="Chapman S.B."/>
            <person name="Dewar J."/>
            <person name="Goldberg J."/>
            <person name="Griggs A."/>
            <person name="Gujja S."/>
            <person name="Hansen M."/>
            <person name="Howarth C."/>
            <person name="Imamovic A."/>
            <person name="Larimer J."/>
            <person name="McCowan C."/>
            <person name="Murphy C."/>
            <person name="Pearson M."/>
            <person name="Priest M."/>
            <person name="Roberts A."/>
            <person name="Saif S."/>
            <person name="Shea T."/>
            <person name="Sykes S."/>
            <person name="Wortman J."/>
            <person name="Nusbaum C."/>
            <person name="Birren B."/>
        </authorList>
    </citation>
    <scope>NUCLEOTIDE SEQUENCE</scope>
    <source>
        <strain evidence="1">CBS 10118</strain>
    </source>
</reference>
<dbReference type="GO" id="GO:0016791">
    <property type="term" value="F:phosphatase activity"/>
    <property type="evidence" value="ECO:0007669"/>
    <property type="project" value="UniProtKB-ARBA"/>
</dbReference>
<proteinExistence type="predicted"/>
<dbReference type="EMBL" id="CP144541">
    <property type="protein sequence ID" value="WVW80673.1"/>
    <property type="molecule type" value="Genomic_DNA"/>
</dbReference>
<dbReference type="NCBIfam" id="TIGR01549">
    <property type="entry name" value="HAD-SF-IA-v1"/>
    <property type="match status" value="1"/>
</dbReference>
<dbReference type="PANTHER" id="PTHR46191:SF2">
    <property type="entry name" value="HALOACID DEHALOGENASE-LIKE HYDROLASE DOMAIN-CONTAINING PROTEIN 3"/>
    <property type="match status" value="1"/>
</dbReference>
<gene>
    <name evidence="1" type="ORF">I302_102659</name>
</gene>
<keyword evidence="2" id="KW-1185">Reference proteome</keyword>
<dbReference type="Proteomes" id="UP000092730">
    <property type="component" value="Chromosome 1"/>
</dbReference>
<name>A0AAJ8K4H0_9TREE</name>
<dbReference type="AlphaFoldDB" id="A0AAJ8K4H0"/>
<dbReference type="SFLD" id="SFLDS00003">
    <property type="entry name" value="Haloacid_Dehalogenase"/>
    <property type="match status" value="1"/>
</dbReference>
<evidence type="ECO:0008006" key="3">
    <source>
        <dbReference type="Google" id="ProtNLM"/>
    </source>
</evidence>
<reference evidence="1" key="2">
    <citation type="submission" date="2024-02" db="EMBL/GenBank/DDBJ databases">
        <title>Comparative genomics of Cryptococcus and Kwoniella reveals pathogenesis evolution and contrasting modes of karyotype evolution via chromosome fusion or intercentromeric recombination.</title>
        <authorList>
            <person name="Coelho M.A."/>
            <person name="David-Palma M."/>
            <person name="Shea T."/>
            <person name="Bowers K."/>
            <person name="McGinley-Smith S."/>
            <person name="Mohammad A.W."/>
            <person name="Gnirke A."/>
            <person name="Yurkov A.M."/>
            <person name="Nowrousian M."/>
            <person name="Sun S."/>
            <person name="Cuomo C.A."/>
            <person name="Heitman J."/>
        </authorList>
    </citation>
    <scope>NUCLEOTIDE SEQUENCE</scope>
    <source>
        <strain evidence="1">CBS 10118</strain>
    </source>
</reference>
<dbReference type="InterPro" id="IPR023214">
    <property type="entry name" value="HAD_sf"/>
</dbReference>
<evidence type="ECO:0000313" key="1">
    <source>
        <dbReference type="EMBL" id="WVW80673.1"/>
    </source>
</evidence>
<dbReference type="Gene3D" id="3.40.50.1000">
    <property type="entry name" value="HAD superfamily/HAD-like"/>
    <property type="match status" value="1"/>
</dbReference>
<dbReference type="SFLD" id="SFLDG01129">
    <property type="entry name" value="C1.5:_HAD__Beta-PGM__Phosphata"/>
    <property type="match status" value="1"/>
</dbReference>
<evidence type="ECO:0000313" key="2">
    <source>
        <dbReference type="Proteomes" id="UP000092730"/>
    </source>
</evidence>
<dbReference type="InterPro" id="IPR044924">
    <property type="entry name" value="HAD-SF_hydro_IA_REG-2-like_cap"/>
</dbReference>
<accession>A0AAJ8K4H0</accession>
<dbReference type="InterPro" id="IPR006439">
    <property type="entry name" value="HAD-SF_hydro_IA"/>
</dbReference>
<dbReference type="GO" id="GO:0005634">
    <property type="term" value="C:nucleus"/>
    <property type="evidence" value="ECO:0007669"/>
    <property type="project" value="TreeGrafter"/>
</dbReference>
<protein>
    <recommendedName>
        <fullName evidence="3">Haloacid dehalogenase, type II</fullName>
    </recommendedName>
</protein>
<dbReference type="KEGG" id="kbi:30205751"/>
<dbReference type="SUPFAM" id="SSF56784">
    <property type="entry name" value="HAD-like"/>
    <property type="match status" value="1"/>
</dbReference>
<dbReference type="RefSeq" id="XP_065725602.1">
    <property type="nucleotide sequence ID" value="XM_065869530.1"/>
</dbReference>